<dbReference type="AlphaFoldDB" id="A0A8X6RQL8"/>
<name>A0A8X6RQL8_TRICX</name>
<dbReference type="Pfam" id="PF00078">
    <property type="entry name" value="RVT_1"/>
    <property type="match status" value="1"/>
</dbReference>
<dbReference type="Gene3D" id="3.10.10.10">
    <property type="entry name" value="HIV Type 1 Reverse Transcriptase, subunit A, domain 1"/>
    <property type="match status" value="1"/>
</dbReference>
<comment type="caution">
    <text evidence="3">The sequence shown here is derived from an EMBL/GenBank/DDBJ whole genome shotgun (WGS) entry which is preliminary data.</text>
</comment>
<gene>
    <name evidence="3" type="primary">AVEN_176280_1</name>
    <name evidence="3" type="ORF">TNCV_4886921</name>
</gene>
<keyword evidence="4" id="KW-1185">Reference proteome</keyword>
<evidence type="ECO:0000256" key="1">
    <source>
        <dbReference type="SAM" id="MobiDB-lite"/>
    </source>
</evidence>
<proteinExistence type="predicted"/>
<dbReference type="InterPro" id="IPR043128">
    <property type="entry name" value="Rev_trsase/Diguanyl_cyclase"/>
</dbReference>
<dbReference type="GO" id="GO:0071897">
    <property type="term" value="P:DNA biosynthetic process"/>
    <property type="evidence" value="ECO:0007669"/>
    <property type="project" value="UniProtKB-ARBA"/>
</dbReference>
<dbReference type="PANTHER" id="PTHR47331">
    <property type="entry name" value="PHD-TYPE DOMAIN-CONTAINING PROTEIN"/>
    <property type="match status" value="1"/>
</dbReference>
<dbReference type="Proteomes" id="UP000887159">
    <property type="component" value="Unassembled WGS sequence"/>
</dbReference>
<sequence>MNSTIVGLNGACISVRKRISAEISNGSSFKRKLNFLIVPKITGCVPTQPLDLTKIKLPPNITYADAEFNIPKRIDILLGGSIQNEPSNYYFCNFIQDQVDRNLTKFWDLEAIGIKAESSCDPDDQAMQHFKSSVRFNSGRYEVGFPWKGHTQELNDNFSVAEKRVKSLTRRFIRDPTLYIQYSEILKEYESQGIIERVLETEKPTDRAVFYLPHQVVFRQESLTTKMRIVFDASSHEDGQPSLNDCIWSGENLNPNIFHLIISFRLNTIAITADIERAFLQISLRDEDRDAVRFFVSDIRSNQTDPYKFQVYRFKRVMFGVNVSPFLLSATIKHHIENYREQYPAATEMLDTCLYVDDVISGADDISQALKVSKDAETIMKNASMKLRKWNSNDQTLMRTWEREGLETHPRHPDDSSKIPSSKIGTDGRALLAARLAKEVKKILDQKCSNRAFFWTDSQVTLHWIKVQAIDGNPVLRTGFGEI</sequence>
<feature type="region of interest" description="Disordered" evidence="1">
    <location>
        <begin position="404"/>
        <end position="423"/>
    </location>
</feature>
<evidence type="ECO:0000259" key="2">
    <source>
        <dbReference type="Pfam" id="PF00078"/>
    </source>
</evidence>
<dbReference type="SUPFAM" id="SSF56672">
    <property type="entry name" value="DNA/RNA polymerases"/>
    <property type="match status" value="1"/>
</dbReference>
<feature type="domain" description="Reverse transcriptase" evidence="2">
    <location>
        <begin position="266"/>
        <end position="388"/>
    </location>
</feature>
<feature type="compositionally biased region" description="Basic and acidic residues" evidence="1">
    <location>
        <begin position="404"/>
        <end position="417"/>
    </location>
</feature>
<dbReference type="EMBL" id="BMAU01021188">
    <property type="protein sequence ID" value="GFX95766.1"/>
    <property type="molecule type" value="Genomic_DNA"/>
</dbReference>
<organism evidence="3 4">
    <name type="scientific">Trichonephila clavipes</name>
    <name type="common">Golden silk orbweaver</name>
    <name type="synonym">Nephila clavipes</name>
    <dbReference type="NCBI Taxonomy" id="2585209"/>
    <lineage>
        <taxon>Eukaryota</taxon>
        <taxon>Metazoa</taxon>
        <taxon>Ecdysozoa</taxon>
        <taxon>Arthropoda</taxon>
        <taxon>Chelicerata</taxon>
        <taxon>Arachnida</taxon>
        <taxon>Araneae</taxon>
        <taxon>Araneomorphae</taxon>
        <taxon>Entelegynae</taxon>
        <taxon>Araneoidea</taxon>
        <taxon>Nephilidae</taxon>
        <taxon>Trichonephila</taxon>
    </lineage>
</organism>
<evidence type="ECO:0000313" key="3">
    <source>
        <dbReference type="EMBL" id="GFX95766.1"/>
    </source>
</evidence>
<evidence type="ECO:0000313" key="4">
    <source>
        <dbReference type="Proteomes" id="UP000887159"/>
    </source>
</evidence>
<dbReference type="InterPro" id="IPR043502">
    <property type="entry name" value="DNA/RNA_pol_sf"/>
</dbReference>
<accession>A0A8X6RQL8</accession>
<reference evidence="3" key="1">
    <citation type="submission" date="2020-08" db="EMBL/GenBank/DDBJ databases">
        <title>Multicomponent nature underlies the extraordinary mechanical properties of spider dragline silk.</title>
        <authorList>
            <person name="Kono N."/>
            <person name="Nakamura H."/>
            <person name="Mori M."/>
            <person name="Yoshida Y."/>
            <person name="Ohtoshi R."/>
            <person name="Malay A.D."/>
            <person name="Moran D.A.P."/>
            <person name="Tomita M."/>
            <person name="Numata K."/>
            <person name="Arakawa K."/>
        </authorList>
    </citation>
    <scope>NUCLEOTIDE SEQUENCE</scope>
</reference>
<dbReference type="Gene3D" id="3.30.70.270">
    <property type="match status" value="1"/>
</dbReference>
<dbReference type="PANTHER" id="PTHR47331:SF1">
    <property type="entry name" value="GAG-LIKE PROTEIN"/>
    <property type="match status" value="1"/>
</dbReference>
<dbReference type="InterPro" id="IPR000477">
    <property type="entry name" value="RT_dom"/>
</dbReference>
<protein>
    <submittedName>
        <fullName evidence="3">DUF1758 domain-containing protein</fullName>
    </submittedName>
</protein>